<evidence type="ECO:0000256" key="1">
    <source>
        <dbReference type="ARBA" id="ARBA00000223"/>
    </source>
</evidence>
<keyword evidence="5 6" id="KW-0119">Carbohydrate metabolism</keyword>
<name>A0A133S442_9FIRM</name>
<comment type="subunit">
    <text evidence="6">Homodecamer.</text>
</comment>
<feature type="active site" description="Proton donor" evidence="6">
    <location>
        <position position="36"/>
    </location>
</feature>
<dbReference type="Gene3D" id="3.40.1650.10">
    <property type="entry name" value="RbsD-like domain"/>
    <property type="match status" value="1"/>
</dbReference>
<evidence type="ECO:0000256" key="4">
    <source>
        <dbReference type="ARBA" id="ARBA00023235"/>
    </source>
</evidence>
<comment type="catalytic activity">
    <reaction evidence="1 6">
        <text>beta-D-ribopyranose = beta-D-ribofuranose</text>
        <dbReference type="Rhea" id="RHEA:25432"/>
        <dbReference type="ChEBI" id="CHEBI:27476"/>
        <dbReference type="ChEBI" id="CHEBI:47002"/>
        <dbReference type="EC" id="5.4.99.62"/>
    </reaction>
</comment>
<accession>A0A133S442</accession>
<evidence type="ECO:0000313" key="8">
    <source>
        <dbReference type="Proteomes" id="UP000070226"/>
    </source>
</evidence>
<evidence type="ECO:0000256" key="5">
    <source>
        <dbReference type="ARBA" id="ARBA00023277"/>
    </source>
</evidence>
<comment type="similarity">
    <text evidence="6">Belongs to the RbsD / FucU family. RbsD subfamily.</text>
</comment>
<dbReference type="PATRIC" id="fig|39777.7.peg.1269"/>
<comment type="pathway">
    <text evidence="6">Carbohydrate metabolism; D-ribose degradation; D-ribose 5-phosphate from beta-D-ribopyranose: step 1/2.</text>
</comment>
<dbReference type="EC" id="5.4.99.62" evidence="2 6"/>
<evidence type="ECO:0000256" key="2">
    <source>
        <dbReference type="ARBA" id="ARBA00012862"/>
    </source>
</evidence>
<feature type="binding site" evidence="6">
    <location>
        <begin position="138"/>
        <end position="140"/>
    </location>
    <ligand>
        <name>substrate</name>
    </ligand>
</feature>
<evidence type="ECO:0000256" key="3">
    <source>
        <dbReference type="ARBA" id="ARBA00022490"/>
    </source>
</evidence>
<proteinExistence type="inferred from homology"/>
<dbReference type="Pfam" id="PF05025">
    <property type="entry name" value="RbsD_FucU"/>
    <property type="match status" value="1"/>
</dbReference>
<keyword evidence="3 6" id="KW-0963">Cytoplasm</keyword>
<dbReference type="GO" id="GO:0019303">
    <property type="term" value="P:D-ribose catabolic process"/>
    <property type="evidence" value="ECO:0007669"/>
    <property type="project" value="UniProtKB-UniRule"/>
</dbReference>
<dbReference type="NCBIfam" id="NF008761">
    <property type="entry name" value="PRK11797.1"/>
    <property type="match status" value="1"/>
</dbReference>
<dbReference type="HAMAP" id="MF_01661">
    <property type="entry name" value="D_rib_pyranase"/>
    <property type="match status" value="1"/>
</dbReference>
<protein>
    <recommendedName>
        <fullName evidence="2 6">D-ribose pyranase</fullName>
        <ecNumber evidence="2 6">5.4.99.62</ecNumber>
    </recommendedName>
</protein>
<dbReference type="GO" id="GO:0048029">
    <property type="term" value="F:monosaccharide binding"/>
    <property type="evidence" value="ECO:0007669"/>
    <property type="project" value="InterPro"/>
</dbReference>
<evidence type="ECO:0000313" key="7">
    <source>
        <dbReference type="EMBL" id="KXA63664.1"/>
    </source>
</evidence>
<sequence>MNDALAASFIGMKGIYMQRHGILNSHIAKVLADLGHTDTICISDCGLPVPEGVQKIDLALDFGVPSFEQVVSIIAKHMKSEAVHVAKEIKENNPEAYDFLESTFPSNQYEWIETSHEAFKEATKQCKCIIRTGEASPYANIILRADCIFSDRP</sequence>
<comment type="caution">
    <text evidence="7">The sequence shown here is derived from an EMBL/GenBank/DDBJ whole genome shotgun (WGS) entry which is preliminary data.</text>
</comment>
<gene>
    <name evidence="6" type="primary">rbsD</name>
    <name evidence="7" type="ORF">HMPREF3233_01304</name>
</gene>
<dbReference type="GO" id="GO:0005829">
    <property type="term" value="C:cytosol"/>
    <property type="evidence" value="ECO:0007669"/>
    <property type="project" value="TreeGrafter"/>
</dbReference>
<organism evidence="7">
    <name type="scientific">Veillonella atypica</name>
    <dbReference type="NCBI Taxonomy" id="39777"/>
    <lineage>
        <taxon>Bacteria</taxon>
        <taxon>Bacillati</taxon>
        <taxon>Bacillota</taxon>
        <taxon>Negativicutes</taxon>
        <taxon>Veillonellales</taxon>
        <taxon>Veillonellaceae</taxon>
        <taxon>Veillonella</taxon>
    </lineage>
</organism>
<feature type="binding site" evidence="6">
    <location>
        <position position="44"/>
    </location>
    <ligand>
        <name>substrate</name>
    </ligand>
</feature>
<dbReference type="PANTHER" id="PTHR37831">
    <property type="entry name" value="D-RIBOSE PYRANASE"/>
    <property type="match status" value="1"/>
</dbReference>
<dbReference type="PANTHER" id="PTHR37831:SF1">
    <property type="entry name" value="D-RIBOSE PYRANASE"/>
    <property type="match status" value="1"/>
</dbReference>
<dbReference type="STRING" id="39777.B7L28_01195"/>
<evidence type="ECO:0000256" key="6">
    <source>
        <dbReference type="HAMAP-Rule" id="MF_01661"/>
    </source>
</evidence>
<comment type="function">
    <text evidence="6">Catalyzes the interconversion of beta-pyran and beta-furan forms of D-ribose.</text>
</comment>
<dbReference type="UniPathway" id="UPA00916">
    <property type="reaction ID" value="UER00888"/>
</dbReference>
<comment type="subcellular location">
    <subcellularLocation>
        <location evidence="6">Cytoplasm</location>
    </subcellularLocation>
</comment>
<keyword evidence="4 6" id="KW-0413">Isomerase</keyword>
<dbReference type="Proteomes" id="UP000070226">
    <property type="component" value="Unassembled WGS sequence"/>
</dbReference>
<feature type="binding site" evidence="6">
    <location>
        <position position="116"/>
    </location>
    <ligand>
        <name>substrate</name>
    </ligand>
</feature>
<dbReference type="GO" id="GO:0062193">
    <property type="term" value="F:D-ribose pyranase activity"/>
    <property type="evidence" value="ECO:0007669"/>
    <property type="project" value="UniProtKB-EC"/>
</dbReference>
<dbReference type="InterPro" id="IPR023064">
    <property type="entry name" value="D-ribose_pyranase"/>
</dbReference>
<dbReference type="EMBL" id="LRQT01000055">
    <property type="protein sequence ID" value="KXA63664.1"/>
    <property type="molecule type" value="Genomic_DNA"/>
</dbReference>
<dbReference type="SUPFAM" id="SSF102546">
    <property type="entry name" value="RbsD-like"/>
    <property type="match status" value="1"/>
</dbReference>
<reference evidence="7 8" key="1">
    <citation type="submission" date="2016-01" db="EMBL/GenBank/DDBJ databases">
        <authorList>
            <person name="Oliw E.H."/>
        </authorList>
    </citation>
    <scope>NUCLEOTIDE SEQUENCE [LARGE SCALE GENOMIC DNA]</scope>
    <source>
        <strain evidence="7 8">CMW7756B</strain>
    </source>
</reference>
<dbReference type="GO" id="GO:0016872">
    <property type="term" value="F:intramolecular lyase activity"/>
    <property type="evidence" value="ECO:0007669"/>
    <property type="project" value="UniProtKB-UniRule"/>
</dbReference>
<dbReference type="InterPro" id="IPR007721">
    <property type="entry name" value="RbsD_FucU"/>
</dbReference>
<dbReference type="AlphaFoldDB" id="A0A133S442"/>
<dbReference type="InterPro" id="IPR023750">
    <property type="entry name" value="RbsD-like_sf"/>
</dbReference>